<reference evidence="5" key="1">
    <citation type="submission" date="2022-08" db="EMBL/GenBank/DDBJ databases">
        <authorList>
            <person name="Gutierrez-Valencia J."/>
        </authorList>
    </citation>
    <scope>NUCLEOTIDE SEQUENCE</scope>
</reference>
<dbReference type="EMBL" id="CAMGYJ010000005">
    <property type="protein sequence ID" value="CAI0410429.1"/>
    <property type="molecule type" value="Genomic_DNA"/>
</dbReference>
<dbReference type="SUPFAM" id="SSF51905">
    <property type="entry name" value="FAD/NAD(P)-binding domain"/>
    <property type="match status" value="1"/>
</dbReference>
<evidence type="ECO:0000256" key="2">
    <source>
        <dbReference type="ARBA" id="ARBA00023033"/>
    </source>
</evidence>
<dbReference type="Pfam" id="PF01494">
    <property type="entry name" value="FAD_binding_3"/>
    <property type="match status" value="1"/>
</dbReference>
<protein>
    <recommendedName>
        <fullName evidence="4">FAD-binding domain-containing protein</fullName>
    </recommendedName>
</protein>
<evidence type="ECO:0000313" key="5">
    <source>
        <dbReference type="EMBL" id="CAI0410429.1"/>
    </source>
</evidence>
<dbReference type="PRINTS" id="PR00420">
    <property type="entry name" value="RNGMNOXGNASE"/>
</dbReference>
<keyword evidence="2" id="KW-0503">Monooxygenase</keyword>
<comment type="similarity">
    <text evidence="3">Belongs to the 3-hydroxybenzoate 6-hydroxylase family.</text>
</comment>
<dbReference type="Proteomes" id="UP001154282">
    <property type="component" value="Unassembled WGS sequence"/>
</dbReference>
<dbReference type="InterPro" id="IPR002938">
    <property type="entry name" value="FAD-bd"/>
</dbReference>
<accession>A0AAV0JNX4</accession>
<dbReference type="GO" id="GO:0071949">
    <property type="term" value="F:FAD binding"/>
    <property type="evidence" value="ECO:0007669"/>
    <property type="project" value="InterPro"/>
</dbReference>
<evidence type="ECO:0000259" key="4">
    <source>
        <dbReference type="Pfam" id="PF01494"/>
    </source>
</evidence>
<name>A0AAV0JNX4_9ROSI</name>
<keyword evidence="6" id="KW-1185">Reference proteome</keyword>
<dbReference type="PANTHER" id="PTHR45934:SF1">
    <property type="entry name" value="OS04G0423100 PROTEIN"/>
    <property type="match status" value="1"/>
</dbReference>
<keyword evidence="1" id="KW-0560">Oxidoreductase</keyword>
<gene>
    <name evidence="5" type="ORF">LITE_LOCUS14764</name>
</gene>
<comment type="caution">
    <text evidence="5">The sequence shown here is derived from an EMBL/GenBank/DDBJ whole genome shotgun (WGS) entry which is preliminary data.</text>
</comment>
<evidence type="ECO:0000256" key="3">
    <source>
        <dbReference type="ARBA" id="ARBA00024018"/>
    </source>
</evidence>
<evidence type="ECO:0000313" key="6">
    <source>
        <dbReference type="Proteomes" id="UP001154282"/>
    </source>
</evidence>
<feature type="domain" description="FAD-binding" evidence="4">
    <location>
        <begin position="7"/>
        <end position="361"/>
    </location>
</feature>
<dbReference type="InterPro" id="IPR044560">
    <property type="entry name" value="MOase"/>
</dbReference>
<dbReference type="InterPro" id="IPR036188">
    <property type="entry name" value="FAD/NAD-bd_sf"/>
</dbReference>
<dbReference type="PANTHER" id="PTHR45934">
    <property type="entry name" value="FAD/NAD(P)-BINDING OXIDOREDUCTASE FAMILY PROTEIN"/>
    <property type="match status" value="1"/>
</dbReference>
<proteinExistence type="inferred from homology"/>
<evidence type="ECO:0000256" key="1">
    <source>
        <dbReference type="ARBA" id="ARBA00023002"/>
    </source>
</evidence>
<dbReference type="AlphaFoldDB" id="A0AAV0JNX4"/>
<sequence length="423" mass="45564">MESIMEEVVIVGAGIAGLATALALKRVGIRALVLEKAECLRTTGSALNLFPNAWIALDALGVSHKLTPLYPPLTTGSITDVSTGAVRQISLTGPFSGKREGPRPVHRKKLLEALAEELPPDSIRFSSQLASIETEQLHSAKDTASLAVVHLKDGTTIKSKVLIGCDGLHSVVAEWLGLSAPIHSGRSAARGLSVFPQGHGLGSSVQQFLDVGKRAGVVPLNDNEVYWFITCQGDHRTYDPSTIQKEVLEHHAPNFPSIYLDVVRHSDLCSLSWAPLMLRNPWNIVVGNVSRGNVTVVGDAMHPMTPDLGQGGCCALEDAVVLGRHIGNSFLANGKSVVAEEVARALGAYVKERKWRAAGLVTASYVSGWVQQSGRNWWRQLLRVVFYSYLFVVLARGVNFDCGKLPIAKAEEGEVEAESSKLD</sequence>
<dbReference type="GO" id="GO:0004497">
    <property type="term" value="F:monooxygenase activity"/>
    <property type="evidence" value="ECO:0007669"/>
    <property type="project" value="UniProtKB-KW"/>
</dbReference>
<dbReference type="Gene3D" id="3.50.50.60">
    <property type="entry name" value="FAD/NAD(P)-binding domain"/>
    <property type="match status" value="1"/>
</dbReference>
<organism evidence="5 6">
    <name type="scientific">Linum tenue</name>
    <dbReference type="NCBI Taxonomy" id="586396"/>
    <lineage>
        <taxon>Eukaryota</taxon>
        <taxon>Viridiplantae</taxon>
        <taxon>Streptophyta</taxon>
        <taxon>Embryophyta</taxon>
        <taxon>Tracheophyta</taxon>
        <taxon>Spermatophyta</taxon>
        <taxon>Magnoliopsida</taxon>
        <taxon>eudicotyledons</taxon>
        <taxon>Gunneridae</taxon>
        <taxon>Pentapetalae</taxon>
        <taxon>rosids</taxon>
        <taxon>fabids</taxon>
        <taxon>Malpighiales</taxon>
        <taxon>Linaceae</taxon>
        <taxon>Linum</taxon>
    </lineage>
</organism>